<evidence type="ECO:0000256" key="2">
    <source>
        <dbReference type="ARBA" id="ARBA00008156"/>
    </source>
</evidence>
<dbReference type="InterPro" id="IPR002372">
    <property type="entry name" value="PQQ_rpt_dom"/>
</dbReference>
<evidence type="ECO:0000313" key="7">
    <source>
        <dbReference type="EMBL" id="MBB1162019.1"/>
    </source>
</evidence>
<dbReference type="SUPFAM" id="SSF50998">
    <property type="entry name" value="Quinoprotein alcohol dehydrogenase-like"/>
    <property type="match status" value="1"/>
</dbReference>
<feature type="chain" id="PRO_5032512364" evidence="5">
    <location>
        <begin position="22"/>
        <end position="651"/>
    </location>
</feature>
<keyword evidence="8" id="KW-1185">Reference proteome</keyword>
<keyword evidence="3" id="KW-0560">Oxidoreductase</keyword>
<dbReference type="Proteomes" id="UP000586093">
    <property type="component" value="Unassembled WGS sequence"/>
</dbReference>
<evidence type="ECO:0000256" key="5">
    <source>
        <dbReference type="SAM" id="SignalP"/>
    </source>
</evidence>
<dbReference type="PANTHER" id="PTHR32303">
    <property type="entry name" value="QUINOPROTEIN ALCOHOL DEHYDROGENASE (CYTOCHROME C)"/>
    <property type="match status" value="1"/>
</dbReference>
<dbReference type="PANTHER" id="PTHR32303:SF4">
    <property type="entry name" value="QUINOPROTEIN GLUCOSE DEHYDROGENASE"/>
    <property type="match status" value="1"/>
</dbReference>
<evidence type="ECO:0000256" key="3">
    <source>
        <dbReference type="ARBA" id="ARBA00023002"/>
    </source>
</evidence>
<dbReference type="GO" id="GO:0048038">
    <property type="term" value="F:quinone binding"/>
    <property type="evidence" value="ECO:0007669"/>
    <property type="project" value="InterPro"/>
</dbReference>
<evidence type="ECO:0000259" key="6">
    <source>
        <dbReference type="Pfam" id="PF01011"/>
    </source>
</evidence>
<dbReference type="AlphaFoldDB" id="A0A839HRQ6"/>
<protein>
    <submittedName>
        <fullName evidence="7">Pyrroloquinoline quinone-dependent dehydrogenase</fullName>
    </submittedName>
</protein>
<dbReference type="GO" id="GO:0016614">
    <property type="term" value="F:oxidoreductase activity, acting on CH-OH group of donors"/>
    <property type="evidence" value="ECO:0007669"/>
    <property type="project" value="InterPro"/>
</dbReference>
<dbReference type="RefSeq" id="WP_182663514.1">
    <property type="nucleotide sequence ID" value="NZ_JACIVI010000002.1"/>
</dbReference>
<dbReference type="GO" id="GO:0016020">
    <property type="term" value="C:membrane"/>
    <property type="evidence" value="ECO:0007669"/>
    <property type="project" value="InterPro"/>
</dbReference>
<organism evidence="7 8">
    <name type="scientific">Aquariibacter albus</name>
    <dbReference type="NCBI Taxonomy" id="2759899"/>
    <lineage>
        <taxon>Bacteria</taxon>
        <taxon>Pseudomonadati</taxon>
        <taxon>Pseudomonadota</taxon>
        <taxon>Betaproteobacteria</taxon>
        <taxon>Burkholderiales</taxon>
        <taxon>Sphaerotilaceae</taxon>
        <taxon>Aquariibacter</taxon>
    </lineage>
</organism>
<comment type="cofactor">
    <cofactor evidence="1">
        <name>pyrroloquinoline quinone</name>
        <dbReference type="ChEBI" id="CHEBI:58442"/>
    </cofactor>
</comment>
<dbReference type="EMBL" id="JACIVI010000002">
    <property type="protein sequence ID" value="MBB1162019.1"/>
    <property type="molecule type" value="Genomic_DNA"/>
</dbReference>
<gene>
    <name evidence="7" type="ORF">H4F90_08505</name>
</gene>
<dbReference type="InterPro" id="IPR011047">
    <property type="entry name" value="Quinoprotein_ADH-like_sf"/>
</dbReference>
<feature type="signal peptide" evidence="5">
    <location>
        <begin position="1"/>
        <end position="21"/>
    </location>
</feature>
<name>A0A839HRQ6_9BURK</name>
<proteinExistence type="inferred from homology"/>
<dbReference type="Gene3D" id="2.140.10.10">
    <property type="entry name" value="Quinoprotein alcohol dehydrogenase-like superfamily"/>
    <property type="match status" value="2"/>
</dbReference>
<evidence type="ECO:0000313" key="8">
    <source>
        <dbReference type="Proteomes" id="UP000586093"/>
    </source>
</evidence>
<dbReference type="CDD" id="cd10280">
    <property type="entry name" value="PQQ_mGDH"/>
    <property type="match status" value="1"/>
</dbReference>
<dbReference type="InterPro" id="IPR018391">
    <property type="entry name" value="PQQ_b-propeller_rpt"/>
</dbReference>
<evidence type="ECO:0000256" key="4">
    <source>
        <dbReference type="SAM" id="MobiDB-lite"/>
    </source>
</evidence>
<comment type="caution">
    <text evidence="7">The sequence shown here is derived from an EMBL/GenBank/DDBJ whole genome shotgun (WGS) entry which is preliminary data.</text>
</comment>
<feature type="region of interest" description="Disordered" evidence="4">
    <location>
        <begin position="378"/>
        <end position="400"/>
    </location>
</feature>
<evidence type="ECO:0000256" key="1">
    <source>
        <dbReference type="ARBA" id="ARBA00001931"/>
    </source>
</evidence>
<keyword evidence="5" id="KW-0732">Signal</keyword>
<dbReference type="InterPro" id="IPR017511">
    <property type="entry name" value="PQQ_mDH"/>
</dbReference>
<feature type="compositionally biased region" description="Polar residues" evidence="4">
    <location>
        <begin position="379"/>
        <end position="391"/>
    </location>
</feature>
<dbReference type="SMART" id="SM00564">
    <property type="entry name" value="PQQ"/>
    <property type="match status" value="5"/>
</dbReference>
<sequence>MILQKTALAVAALAAGIAASAADNGNWREYNGDKSGSRFEPGLGVTAQSVKNMKVAWRIPLPGNQISADNPELRTWVNQSTPLAIDGVLYSSSPLGIVTALDGTTGKTLWTWDGGGWVDGTPPNLGFISRGVSYWSDGKDKRLFVGTPDAYMVALDAKTGKPVESWGDKGRVDLTKGLRRPIDRSLVSPTTPPIICGGQVIPSLAILDSFAIGRDPLKFHPPGDVRGFDVKTGKPNWTFHVPPQEGELGHETWEGGSAKSTGGGNMWTRASCDDELGLVYLPLSTPANDFYGGHRKGDGLFGESLVALNAKTGKVVWYFQVAHHGLWDYDLPAAPNLMDLTVDGRKIKAAVQVTKQGFVFAFDRTNGKPIWPIEERAVPQSTVPGERSSPTQPFPTKPRPFERQGVNLDELIDFTPKLREDALKIAGRYNHGPLYFPPTLDKAGTLQVPGVLGGASWIGAAHNPKTNILYVPSFTIPFGIKLKKGSTGVYDYTGTWAGVGGPDGLPLFKPPFGKVTAIDMNTGEHLWAIPAGRGPVDHPALKDLKLDRLGVPRQSHIALTEQVLFVAPEGTNSVIGLSARGNALITQATKDEPEPFLYAHDAKTGALLAELRLPGGVFGNLMTYSAGGKQYVVAPIGGAGLPAELVAVQVN</sequence>
<reference evidence="7 8" key="1">
    <citation type="submission" date="2020-08" db="EMBL/GenBank/DDBJ databases">
        <title>Aquariorum lacteus gen. nov., sp. nov., a new member of the family Comamonadaceae, isolated from freshwater aquarium.</title>
        <authorList>
            <person name="Chun S.-J."/>
        </authorList>
    </citation>
    <scope>NUCLEOTIDE SEQUENCE [LARGE SCALE GENOMIC DNA]</scope>
    <source>
        <strain evidence="7 8">SJAQ100</strain>
    </source>
</reference>
<accession>A0A839HRQ6</accession>
<comment type="similarity">
    <text evidence="2">Belongs to the bacterial PQQ dehydrogenase family.</text>
</comment>
<feature type="domain" description="Pyrrolo-quinoline quinone repeat" evidence="6">
    <location>
        <begin position="27"/>
        <end position="632"/>
    </location>
</feature>
<dbReference type="Pfam" id="PF01011">
    <property type="entry name" value="PQQ"/>
    <property type="match status" value="1"/>
</dbReference>